<evidence type="ECO:0000256" key="7">
    <source>
        <dbReference type="ARBA" id="ARBA00022694"/>
    </source>
</evidence>
<dbReference type="GO" id="GO:0071528">
    <property type="term" value="P:tRNA re-export from nucleus"/>
    <property type="evidence" value="ECO:0007669"/>
    <property type="project" value="UniProtKB-UniRule"/>
</dbReference>
<keyword evidence="5 11" id="KW-0963">Cytoplasm</keyword>
<evidence type="ECO:0000256" key="2">
    <source>
        <dbReference type="ARBA" id="ARBA00009466"/>
    </source>
</evidence>
<dbReference type="EMBL" id="MU864981">
    <property type="protein sequence ID" value="KAK4461935.1"/>
    <property type="molecule type" value="Genomic_DNA"/>
</dbReference>
<dbReference type="GO" id="GO:0005643">
    <property type="term" value="C:nuclear pore"/>
    <property type="evidence" value="ECO:0007669"/>
    <property type="project" value="TreeGrafter"/>
</dbReference>
<dbReference type="Pfam" id="PF19282">
    <property type="entry name" value="Exportin-T"/>
    <property type="match status" value="1"/>
</dbReference>
<dbReference type="GO" id="GO:0031267">
    <property type="term" value="F:small GTPase binding"/>
    <property type="evidence" value="ECO:0007669"/>
    <property type="project" value="InterPro"/>
</dbReference>
<reference evidence="14" key="1">
    <citation type="journal article" date="2023" name="Mol. Phylogenet. Evol.">
        <title>Genome-scale phylogeny and comparative genomics of the fungal order Sordariales.</title>
        <authorList>
            <person name="Hensen N."/>
            <person name="Bonometti L."/>
            <person name="Westerberg I."/>
            <person name="Brannstrom I.O."/>
            <person name="Guillou S."/>
            <person name="Cros-Aarteil S."/>
            <person name="Calhoun S."/>
            <person name="Haridas S."/>
            <person name="Kuo A."/>
            <person name="Mondo S."/>
            <person name="Pangilinan J."/>
            <person name="Riley R."/>
            <person name="LaButti K."/>
            <person name="Andreopoulos B."/>
            <person name="Lipzen A."/>
            <person name="Chen C."/>
            <person name="Yan M."/>
            <person name="Daum C."/>
            <person name="Ng V."/>
            <person name="Clum A."/>
            <person name="Steindorff A."/>
            <person name="Ohm R.A."/>
            <person name="Martin F."/>
            <person name="Silar P."/>
            <person name="Natvig D.O."/>
            <person name="Lalanne C."/>
            <person name="Gautier V."/>
            <person name="Ament-Velasquez S.L."/>
            <person name="Kruys A."/>
            <person name="Hutchinson M.I."/>
            <person name="Powell A.J."/>
            <person name="Barry K."/>
            <person name="Miller A.N."/>
            <person name="Grigoriev I.V."/>
            <person name="Debuchy R."/>
            <person name="Gladieux P."/>
            <person name="Hiltunen Thoren M."/>
            <person name="Johannesson H."/>
        </authorList>
    </citation>
    <scope>NUCLEOTIDE SEQUENCE</scope>
    <source>
        <strain evidence="14">PSN324</strain>
    </source>
</reference>
<keyword evidence="15" id="KW-1185">Reference proteome</keyword>
<evidence type="ECO:0000256" key="3">
    <source>
        <dbReference type="ARBA" id="ARBA00018928"/>
    </source>
</evidence>
<dbReference type="GO" id="GO:0000049">
    <property type="term" value="F:tRNA binding"/>
    <property type="evidence" value="ECO:0007669"/>
    <property type="project" value="UniProtKB-UniRule"/>
</dbReference>
<dbReference type="GO" id="GO:0016363">
    <property type="term" value="C:nuclear matrix"/>
    <property type="evidence" value="ECO:0007669"/>
    <property type="project" value="TreeGrafter"/>
</dbReference>
<dbReference type="AlphaFoldDB" id="A0AAV9HMA9"/>
<dbReference type="InterPro" id="IPR013598">
    <property type="entry name" value="Exportin-1/Importin-b-like"/>
</dbReference>
<dbReference type="PANTHER" id="PTHR15952:SF11">
    <property type="entry name" value="EXPORTIN-T"/>
    <property type="match status" value="1"/>
</dbReference>
<comment type="caution">
    <text evidence="14">The sequence shown here is derived from an EMBL/GenBank/DDBJ whole genome shotgun (WGS) entry which is preliminary data.</text>
</comment>
<evidence type="ECO:0000256" key="4">
    <source>
        <dbReference type="ARBA" id="ARBA00022448"/>
    </source>
</evidence>
<feature type="domain" description="Exportin-T C-terminal" evidence="13">
    <location>
        <begin position="335"/>
        <end position="1015"/>
    </location>
</feature>
<protein>
    <recommendedName>
        <fullName evidence="3 11">Exportin-T</fullName>
    </recommendedName>
    <alternativeName>
        <fullName evidence="11">Exportin(tRNA)</fullName>
    </alternativeName>
    <alternativeName>
        <fullName evidence="11">tRNA exportin</fullName>
    </alternativeName>
</protein>
<keyword evidence="4 11" id="KW-0813">Transport</keyword>
<dbReference type="InterPro" id="IPR045546">
    <property type="entry name" value="Exportin-T_C"/>
</dbReference>
<evidence type="ECO:0000256" key="8">
    <source>
        <dbReference type="ARBA" id="ARBA00022884"/>
    </source>
</evidence>
<accession>A0AAV9HMA9</accession>
<keyword evidence="9 11" id="KW-0539">Nucleus</keyword>
<evidence type="ECO:0000256" key="5">
    <source>
        <dbReference type="ARBA" id="ARBA00022490"/>
    </source>
</evidence>
<dbReference type="Gene3D" id="1.25.10.10">
    <property type="entry name" value="Leucine-rich Repeat Variant"/>
    <property type="match status" value="1"/>
</dbReference>
<dbReference type="SUPFAM" id="SSF48371">
    <property type="entry name" value="ARM repeat"/>
    <property type="match status" value="1"/>
</dbReference>
<dbReference type="Proteomes" id="UP001321749">
    <property type="component" value="Unassembled WGS sequence"/>
</dbReference>
<dbReference type="InterPro" id="IPR011989">
    <property type="entry name" value="ARM-like"/>
</dbReference>
<feature type="domain" description="Exportin-1/Importin-beta-like" evidence="12">
    <location>
        <begin position="105"/>
        <end position="260"/>
    </location>
</feature>
<reference evidence="14" key="2">
    <citation type="submission" date="2023-06" db="EMBL/GenBank/DDBJ databases">
        <authorList>
            <consortium name="Lawrence Berkeley National Laboratory"/>
            <person name="Mondo S.J."/>
            <person name="Hensen N."/>
            <person name="Bonometti L."/>
            <person name="Westerberg I."/>
            <person name="Brannstrom I.O."/>
            <person name="Guillou S."/>
            <person name="Cros-Aarteil S."/>
            <person name="Calhoun S."/>
            <person name="Haridas S."/>
            <person name="Kuo A."/>
            <person name="Pangilinan J."/>
            <person name="Riley R."/>
            <person name="Labutti K."/>
            <person name="Andreopoulos B."/>
            <person name="Lipzen A."/>
            <person name="Chen C."/>
            <person name="Yanf M."/>
            <person name="Daum C."/>
            <person name="Ng V."/>
            <person name="Clum A."/>
            <person name="Steindorff A."/>
            <person name="Ohm R."/>
            <person name="Martin F."/>
            <person name="Silar P."/>
            <person name="Natvig D."/>
            <person name="Lalanne C."/>
            <person name="Gautier V."/>
            <person name="Ament-Velasquez S.L."/>
            <person name="Kruys A."/>
            <person name="Hutchinson M.I."/>
            <person name="Powell A.J."/>
            <person name="Barry K."/>
            <person name="Miller A.N."/>
            <person name="Grigoriev I.V."/>
            <person name="Debuchy R."/>
            <person name="Gladieux P."/>
            <person name="Thoren M.H."/>
            <person name="Johannesson H."/>
        </authorList>
    </citation>
    <scope>NUCLEOTIDE SEQUENCE</scope>
    <source>
        <strain evidence="14">PSN324</strain>
    </source>
</reference>
<evidence type="ECO:0000313" key="14">
    <source>
        <dbReference type="EMBL" id="KAK4461935.1"/>
    </source>
</evidence>
<evidence type="ECO:0000313" key="15">
    <source>
        <dbReference type="Proteomes" id="UP001321749"/>
    </source>
</evidence>
<evidence type="ECO:0000256" key="6">
    <source>
        <dbReference type="ARBA" id="ARBA00022555"/>
    </source>
</evidence>
<sequence>MDAQIENAIEIAWNPHSGAELKGQAFEYLNQVRSDPQAWQICTRLFTRTPRASDVVRHVSLELVNNAVHSESLDGPSLSFLKQSLLDYIGRTYNGLGQEPLDPSGLQNKLTQTLTYLFVFLYREGWESFIDDFLALTRDNNIPGVIMYLRVLGSIHDEIADLMLSRQGNEAKRNSDLKDLVRERDMAKIAASWRDILARYTNQHDGVVEMTLKVIGKWVSWTEISLIINQEMLSLLIPLVGRAQPSGGEDKVRNTAVDTLTEIVSKKMKASDKMQMITFLNLHEIVTQLLASQPLNEWKGTSRYDTDLAEAVAKLVNAVMADVVRVVEDNKVENDTRAKAEQLLQDFLPSLLRLFSDEYDEVCSTVIPSLTDLLTFLRKVGTLPTTYSNMLPPILQAIVSKMRYDETSNWGEEDEQTDEAEFVELRKRLQILQKSVAAVDENLCIEFMSNLVANMFATLEQRGSQMDWRDVDLALHELYFFGELAMPNMGLAAKSQPNPIAGERLAAMMSKMVESGIANYPHPAIQLQYMEIVVRYCSFFDGQQQYIPVVLENFVKLVHHQHVRVRTRSWYLFFKFVKTLRAHVGNAAKSIIESIQDLLPITAEVPDNEADDDMSSDESDHSADAVFTGQLYLFEAIGCVSSTSATPEADQALYARLVMQPLFADMEAHLPQAKAGKPQAILQVHHIVMALGTLATGFSDYIPGQQKTRAQPPPQALSKEFENASKAILVALNQLNESDEIRTACRSAFSRLLGVLGSAVLPLLPEWIEGLLSRSSSKDEMAMFLRLLEQVVYNFKGEIYSILDMLLTPLLQRVFIGLAEPINGTDDEIQLQEMRREYVSFVQVILINDLGGVLVSEQNQGIFQSLVTSIFEIAKNLSHGNLVASRIAFNVLSRMILQWGGPDIVTPGENPVVTGAPAPVIPGFHQFMIEQFHGVCWAVLQDASFKPNSDAQSRQILNEIAGIEQVIYAKTGDMFLGHLQGVTFPQLGMDGTEFLRVLTTSTDRKPVVQYLLGLLKGRR</sequence>
<evidence type="ECO:0000256" key="11">
    <source>
        <dbReference type="RuleBase" id="RU366037"/>
    </source>
</evidence>
<dbReference type="InterPro" id="IPR016024">
    <property type="entry name" value="ARM-type_fold"/>
</dbReference>
<keyword evidence="7" id="KW-0819">tRNA processing</keyword>
<comment type="similarity">
    <text evidence="2 11">Belongs to the exportin family.</text>
</comment>
<evidence type="ECO:0000256" key="10">
    <source>
        <dbReference type="ARBA" id="ARBA00025147"/>
    </source>
</evidence>
<evidence type="ECO:0000259" key="12">
    <source>
        <dbReference type="Pfam" id="PF08389"/>
    </source>
</evidence>
<evidence type="ECO:0000259" key="13">
    <source>
        <dbReference type="Pfam" id="PF19282"/>
    </source>
</evidence>
<dbReference type="InterPro" id="IPR040017">
    <property type="entry name" value="XPOT"/>
</dbReference>
<keyword evidence="8 11" id="KW-0694">RNA-binding</keyword>
<proteinExistence type="inferred from homology"/>
<dbReference type="FunFam" id="1.25.10.10:FF:000355">
    <property type="entry name" value="Exportin-T"/>
    <property type="match status" value="1"/>
</dbReference>
<organism evidence="14 15">
    <name type="scientific">Cladorrhinum samala</name>
    <dbReference type="NCBI Taxonomy" id="585594"/>
    <lineage>
        <taxon>Eukaryota</taxon>
        <taxon>Fungi</taxon>
        <taxon>Dikarya</taxon>
        <taxon>Ascomycota</taxon>
        <taxon>Pezizomycotina</taxon>
        <taxon>Sordariomycetes</taxon>
        <taxon>Sordariomycetidae</taxon>
        <taxon>Sordariales</taxon>
        <taxon>Podosporaceae</taxon>
        <taxon>Cladorrhinum</taxon>
    </lineage>
</organism>
<name>A0AAV9HMA9_9PEZI</name>
<evidence type="ECO:0000256" key="1">
    <source>
        <dbReference type="ARBA" id="ARBA00004496"/>
    </source>
</evidence>
<comment type="subcellular location">
    <subcellularLocation>
        <location evidence="1 11">Cytoplasm</location>
    </subcellularLocation>
    <subcellularLocation>
        <location evidence="11">Nucleus</location>
    </subcellularLocation>
    <text evidence="11">Shuttles between the nucleus and the cytoplasm.</text>
</comment>
<dbReference type="PANTHER" id="PTHR15952">
    <property type="entry name" value="EXPORTIN-T/LOS1"/>
    <property type="match status" value="1"/>
</dbReference>
<dbReference type="GO" id="GO:0008033">
    <property type="term" value="P:tRNA processing"/>
    <property type="evidence" value="ECO:0007669"/>
    <property type="project" value="UniProtKB-KW"/>
</dbReference>
<keyword evidence="6 11" id="KW-0820">tRNA-binding</keyword>
<dbReference type="Pfam" id="PF08389">
    <property type="entry name" value="Xpo1"/>
    <property type="match status" value="1"/>
</dbReference>
<gene>
    <name evidence="14" type="ORF">QBC42DRAFT_87014</name>
</gene>
<evidence type="ECO:0000256" key="9">
    <source>
        <dbReference type="ARBA" id="ARBA00023242"/>
    </source>
</evidence>
<dbReference type="GO" id="GO:0005737">
    <property type="term" value="C:cytoplasm"/>
    <property type="evidence" value="ECO:0007669"/>
    <property type="project" value="UniProtKB-SubCell"/>
</dbReference>
<comment type="function">
    <text evidence="10">tRNA nucleus export receptor which facilitates tRNA translocation across the nuclear pore complex. Involved in pre-tRNA splicing, probably by affecting the interaction of pre-tRNA with splicing endonuclease.</text>
</comment>